<dbReference type="Proteomes" id="UP000522688">
    <property type="component" value="Unassembled WGS sequence"/>
</dbReference>
<evidence type="ECO:0000313" key="2">
    <source>
        <dbReference type="EMBL" id="GEK84465.1"/>
    </source>
</evidence>
<keyword evidence="4" id="KW-1185">Reference proteome</keyword>
<evidence type="ECO:0000256" key="1">
    <source>
        <dbReference type="SAM" id="MobiDB-lite"/>
    </source>
</evidence>
<evidence type="ECO:0000313" key="3">
    <source>
        <dbReference type="EMBL" id="MBA8814352.1"/>
    </source>
</evidence>
<gene>
    <name evidence="3" type="ORF">FB463_002623</name>
    <name evidence="2" type="ORF">FFA01_27740</name>
</gene>
<reference evidence="3 5" key="2">
    <citation type="submission" date="2020-07" db="EMBL/GenBank/DDBJ databases">
        <title>Sequencing the genomes of 1000 actinobacteria strains.</title>
        <authorList>
            <person name="Klenk H.-P."/>
        </authorList>
    </citation>
    <scope>NUCLEOTIDE SEQUENCE [LARGE SCALE GENOMIC DNA]</scope>
    <source>
        <strain evidence="3 5">DSM 10309</strain>
    </source>
</reference>
<dbReference type="EMBL" id="JACGWW010000004">
    <property type="protein sequence ID" value="MBA8814352.1"/>
    <property type="molecule type" value="Genomic_DNA"/>
</dbReference>
<feature type="region of interest" description="Disordered" evidence="1">
    <location>
        <begin position="1"/>
        <end position="26"/>
    </location>
</feature>
<dbReference type="EMBL" id="BJUV01000038">
    <property type="protein sequence ID" value="GEK84465.1"/>
    <property type="molecule type" value="Genomic_DNA"/>
</dbReference>
<proteinExistence type="predicted"/>
<comment type="caution">
    <text evidence="3">The sequence shown here is derived from an EMBL/GenBank/DDBJ whole genome shotgun (WGS) entry which is preliminary data.</text>
</comment>
<organism evidence="3 5">
    <name type="scientific">Frigoribacterium faeni</name>
    <dbReference type="NCBI Taxonomy" id="145483"/>
    <lineage>
        <taxon>Bacteria</taxon>
        <taxon>Bacillati</taxon>
        <taxon>Actinomycetota</taxon>
        <taxon>Actinomycetes</taxon>
        <taxon>Micrococcales</taxon>
        <taxon>Microbacteriaceae</taxon>
        <taxon>Frigoribacterium</taxon>
    </lineage>
</organism>
<reference evidence="2 4" key="1">
    <citation type="submission" date="2019-07" db="EMBL/GenBank/DDBJ databases">
        <title>Whole genome shotgun sequence of Frigoribacterium faeni NBRC 103066.</title>
        <authorList>
            <person name="Hosoyama A."/>
            <person name="Uohara A."/>
            <person name="Ohji S."/>
            <person name="Ichikawa N."/>
        </authorList>
    </citation>
    <scope>NUCLEOTIDE SEQUENCE [LARGE SCALE GENOMIC DNA]</scope>
    <source>
        <strain evidence="2 4">NBRC 103066</strain>
    </source>
</reference>
<protein>
    <submittedName>
        <fullName evidence="3">Uncharacterized protein</fullName>
    </submittedName>
</protein>
<evidence type="ECO:0000313" key="5">
    <source>
        <dbReference type="Proteomes" id="UP000522688"/>
    </source>
</evidence>
<dbReference type="Proteomes" id="UP000321154">
    <property type="component" value="Unassembled WGS sequence"/>
</dbReference>
<sequence>MEETTATASSPVTRPDRSTRASSAAGRRRVAAAALGVTGLAVVSLTGCSAVVGAAERALGAEQVQQRHYDSYADAPSSSTSEDVAWFLPDWVPSDARDIDVRLDTQEPGYELSFTSAEGVDLDACEPVDGDLGGPALTPETLPQPLPTTDLVTCGDGRVTAEVDGRWLSWTTVEPVPGDDGGSTLRG</sequence>
<evidence type="ECO:0000313" key="4">
    <source>
        <dbReference type="Proteomes" id="UP000321154"/>
    </source>
</evidence>
<dbReference type="RefSeq" id="WP_146856789.1">
    <property type="nucleotide sequence ID" value="NZ_BAAAHR010000003.1"/>
</dbReference>
<dbReference type="OrthoDB" id="5120158at2"/>
<name>A0A7W3JK24_9MICO</name>
<accession>A0A7W3JK24</accession>
<dbReference type="AlphaFoldDB" id="A0A7W3JK24"/>
<feature type="compositionally biased region" description="Polar residues" evidence="1">
    <location>
        <begin position="1"/>
        <end position="12"/>
    </location>
</feature>